<dbReference type="KEGG" id="abas:ACPOL_5493"/>
<evidence type="ECO:0000313" key="3">
    <source>
        <dbReference type="EMBL" id="AXC14741.1"/>
    </source>
</evidence>
<reference evidence="3 4" key="1">
    <citation type="journal article" date="2018" name="Front. Microbiol.">
        <title>Hydrolytic Capabilities as a Key to Environmental Success: Chitinolytic and Cellulolytic Acidobacteria From Acidic Sub-arctic Soils and Boreal Peatlands.</title>
        <authorList>
            <person name="Belova S.E."/>
            <person name="Ravin N.V."/>
            <person name="Pankratov T.A."/>
            <person name="Rakitin A.L."/>
            <person name="Ivanova A.A."/>
            <person name="Beletsky A.V."/>
            <person name="Mardanov A.V."/>
            <person name="Sinninghe Damste J.S."/>
            <person name="Dedysh S.N."/>
        </authorList>
    </citation>
    <scope>NUCLEOTIDE SEQUENCE [LARGE SCALE GENOMIC DNA]</scope>
    <source>
        <strain evidence="3 4">SBC82</strain>
    </source>
</reference>
<name>A0A2Z5G6L7_9BACT</name>
<dbReference type="Pfam" id="PF04012">
    <property type="entry name" value="PspA_IM30"/>
    <property type="match status" value="1"/>
</dbReference>
<dbReference type="InterPro" id="IPR007157">
    <property type="entry name" value="PspA_VIPP1"/>
</dbReference>
<dbReference type="PANTHER" id="PTHR31088">
    <property type="entry name" value="MEMBRANE-ASSOCIATED PROTEIN VIPP1, CHLOROPLASTIC"/>
    <property type="match status" value="1"/>
</dbReference>
<sequence length="226" mass="25657">MALLERVSTLLRANVNDLIGKAEDPEKMLRQLLLDMENQLLQVKTQVAIAIADQHMLEKKKTEHDDVAAAWHRKAEIAVSKGHDDLARAALDRSLSHHQLAEGFAQQIEDQSAEAEIMRANYNKLQQKLKETEGRCELLIAQSRRARIAGKAHPARTTATGDTLTRSMHRMRMKVLEDEAANSASRSLMEMDSLDDRFRKLEREEQIETLLSELKSHPKGYIEKGD</sequence>
<gene>
    <name evidence="3" type="ORF">ACPOL_5493</name>
</gene>
<dbReference type="AlphaFoldDB" id="A0A2Z5G6L7"/>
<accession>A0A2Z5G6L7</accession>
<evidence type="ECO:0000256" key="1">
    <source>
        <dbReference type="ARBA" id="ARBA00043985"/>
    </source>
</evidence>
<keyword evidence="2" id="KW-0175">Coiled coil</keyword>
<proteinExistence type="inferred from homology"/>
<dbReference type="RefSeq" id="WP_114209455.1">
    <property type="nucleotide sequence ID" value="NZ_CP030840.1"/>
</dbReference>
<feature type="coiled-coil region" evidence="2">
    <location>
        <begin position="105"/>
        <end position="142"/>
    </location>
</feature>
<dbReference type="OrthoDB" id="9779630at2"/>
<evidence type="ECO:0000313" key="4">
    <source>
        <dbReference type="Proteomes" id="UP000253606"/>
    </source>
</evidence>
<dbReference type="EMBL" id="CP030840">
    <property type="protein sequence ID" value="AXC14741.1"/>
    <property type="molecule type" value="Genomic_DNA"/>
</dbReference>
<comment type="similarity">
    <text evidence="1">Belongs to the PspA/Vipp/IM30 family.</text>
</comment>
<keyword evidence="4" id="KW-1185">Reference proteome</keyword>
<dbReference type="PANTHER" id="PTHR31088:SF6">
    <property type="entry name" value="PHAGE SHOCK PROTEIN A"/>
    <property type="match status" value="1"/>
</dbReference>
<dbReference type="Proteomes" id="UP000253606">
    <property type="component" value="Chromosome"/>
</dbReference>
<evidence type="ECO:0000256" key="2">
    <source>
        <dbReference type="SAM" id="Coils"/>
    </source>
</evidence>
<protein>
    <submittedName>
        <fullName evidence="3">Phage shock protein A</fullName>
    </submittedName>
</protein>
<organism evidence="3 4">
    <name type="scientific">Acidisarcina polymorpha</name>
    <dbReference type="NCBI Taxonomy" id="2211140"/>
    <lineage>
        <taxon>Bacteria</taxon>
        <taxon>Pseudomonadati</taxon>
        <taxon>Acidobacteriota</taxon>
        <taxon>Terriglobia</taxon>
        <taxon>Terriglobales</taxon>
        <taxon>Acidobacteriaceae</taxon>
        <taxon>Acidisarcina</taxon>
    </lineage>
</organism>